<dbReference type="InterPro" id="IPR001611">
    <property type="entry name" value="Leu-rich_rpt"/>
</dbReference>
<keyword evidence="5" id="KW-0812">Transmembrane</keyword>
<dbReference type="PANTHER" id="PTHR24373">
    <property type="entry name" value="SLIT RELATED LEUCINE-RICH REPEAT NEURONAL PROTEIN"/>
    <property type="match status" value="1"/>
</dbReference>
<dbReference type="InterPro" id="IPR032675">
    <property type="entry name" value="LRR_dom_sf"/>
</dbReference>
<dbReference type="RefSeq" id="XP_019646386.1">
    <property type="nucleotide sequence ID" value="XM_019790827.1"/>
</dbReference>
<keyword evidence="5" id="KW-0472">Membrane</keyword>
<dbReference type="SMART" id="SM00369">
    <property type="entry name" value="LRR_TYP"/>
    <property type="match status" value="4"/>
</dbReference>
<dbReference type="KEGG" id="bbel:109486920"/>
<evidence type="ECO:0000256" key="3">
    <source>
        <dbReference type="ARBA" id="ARBA00022737"/>
    </source>
</evidence>
<sequence length="236" mass="26294">MPSNIGLTSVPQELPTYTIELYLGYNVITTLSQSDFSSYSSLRELDLQYNQISVINSRAFYSLTRLYTLDLSGNRLTSLRSDVFEGLDNLRYLYLDHNSINIFPEALSLVNILTITMHHNQMTTLPSTAYDILASISYVDISNNPWHGFLGVAVGILMTLAVFLVIWYRKRKRKTSPVPAPDTPQVTTRDGHDVTGTGAAESDDVERALDPEPCDLDIGYRLVRPSLPPIDGTGDS</sequence>
<name>A0A6P5AWM0_BRABE</name>
<dbReference type="Pfam" id="PF13855">
    <property type="entry name" value="LRR_8"/>
    <property type="match status" value="1"/>
</dbReference>
<evidence type="ECO:0000256" key="4">
    <source>
        <dbReference type="SAM" id="MobiDB-lite"/>
    </source>
</evidence>
<accession>A0A6P5AWM0</accession>
<keyword evidence="1" id="KW-0433">Leucine-rich repeat</keyword>
<gene>
    <name evidence="7" type="primary">LOC109486920</name>
</gene>
<evidence type="ECO:0000313" key="7">
    <source>
        <dbReference type="RefSeq" id="XP_019646386.1"/>
    </source>
</evidence>
<reference evidence="7" key="1">
    <citation type="submission" date="2025-08" db="UniProtKB">
        <authorList>
            <consortium name="RefSeq"/>
        </authorList>
    </citation>
    <scope>IDENTIFICATION</scope>
    <source>
        <tissue evidence="7">Gonad</tissue>
    </source>
</reference>
<feature type="region of interest" description="Disordered" evidence="4">
    <location>
        <begin position="175"/>
        <end position="213"/>
    </location>
</feature>
<dbReference type="Gene3D" id="3.80.10.10">
    <property type="entry name" value="Ribonuclease Inhibitor"/>
    <property type="match status" value="1"/>
</dbReference>
<dbReference type="OrthoDB" id="676979at2759"/>
<organism evidence="6 7">
    <name type="scientific">Branchiostoma belcheri</name>
    <name type="common">Amphioxus</name>
    <dbReference type="NCBI Taxonomy" id="7741"/>
    <lineage>
        <taxon>Eukaryota</taxon>
        <taxon>Metazoa</taxon>
        <taxon>Chordata</taxon>
        <taxon>Cephalochordata</taxon>
        <taxon>Leptocardii</taxon>
        <taxon>Amphioxiformes</taxon>
        <taxon>Branchiostomatidae</taxon>
        <taxon>Branchiostoma</taxon>
    </lineage>
</organism>
<evidence type="ECO:0000256" key="1">
    <source>
        <dbReference type="ARBA" id="ARBA00022614"/>
    </source>
</evidence>
<keyword evidence="3" id="KW-0677">Repeat</keyword>
<evidence type="ECO:0000256" key="5">
    <source>
        <dbReference type="SAM" id="Phobius"/>
    </source>
</evidence>
<dbReference type="InterPro" id="IPR003591">
    <property type="entry name" value="Leu-rich_rpt_typical-subtyp"/>
</dbReference>
<protein>
    <submittedName>
        <fullName evidence="7">Leucine-rich repeat-containing protein 70-like</fullName>
    </submittedName>
</protein>
<keyword evidence="5" id="KW-1133">Transmembrane helix</keyword>
<dbReference type="SUPFAM" id="SSF52058">
    <property type="entry name" value="L domain-like"/>
    <property type="match status" value="1"/>
</dbReference>
<dbReference type="AlphaFoldDB" id="A0A6P5AWM0"/>
<keyword evidence="2" id="KW-0732">Signal</keyword>
<dbReference type="GeneID" id="109486920"/>
<dbReference type="GO" id="GO:0005615">
    <property type="term" value="C:extracellular space"/>
    <property type="evidence" value="ECO:0007669"/>
    <property type="project" value="TreeGrafter"/>
</dbReference>
<dbReference type="Proteomes" id="UP000515135">
    <property type="component" value="Unplaced"/>
</dbReference>
<dbReference type="GO" id="GO:0031012">
    <property type="term" value="C:extracellular matrix"/>
    <property type="evidence" value="ECO:0007669"/>
    <property type="project" value="TreeGrafter"/>
</dbReference>
<evidence type="ECO:0000313" key="6">
    <source>
        <dbReference type="Proteomes" id="UP000515135"/>
    </source>
</evidence>
<keyword evidence="6" id="KW-1185">Reference proteome</keyword>
<dbReference type="PROSITE" id="PS51450">
    <property type="entry name" value="LRR"/>
    <property type="match status" value="3"/>
</dbReference>
<dbReference type="PANTHER" id="PTHR24373:SF383">
    <property type="entry name" value="LEUCINE-RICH REPEAT-CONTAINING PROTEIN 15-LIKE"/>
    <property type="match status" value="1"/>
</dbReference>
<evidence type="ECO:0000256" key="2">
    <source>
        <dbReference type="ARBA" id="ARBA00022729"/>
    </source>
</evidence>
<dbReference type="InterPro" id="IPR050328">
    <property type="entry name" value="Dev_Immune_Receptor"/>
</dbReference>
<feature type="transmembrane region" description="Helical" evidence="5">
    <location>
        <begin position="146"/>
        <end position="168"/>
    </location>
</feature>
<proteinExistence type="predicted"/>